<name>A0A6A5HIE6_CAERE</name>
<proteinExistence type="predicted"/>
<protein>
    <recommendedName>
        <fullName evidence="3">DUF38 domain-containing protein</fullName>
    </recommendedName>
</protein>
<accession>A0A6A5HIE6</accession>
<dbReference type="PANTHER" id="PTHR31379">
    <property type="entry name" value="F-BOX C PROTEIN-RELATED-RELATED"/>
    <property type="match status" value="1"/>
</dbReference>
<evidence type="ECO:0008006" key="3">
    <source>
        <dbReference type="Google" id="ProtNLM"/>
    </source>
</evidence>
<dbReference type="EMBL" id="WUAV01000002">
    <property type="protein sequence ID" value="KAF1767940.1"/>
    <property type="molecule type" value="Genomic_DNA"/>
</dbReference>
<dbReference type="RefSeq" id="XP_053590717.1">
    <property type="nucleotide sequence ID" value="XM_053726523.1"/>
</dbReference>
<organism evidence="1 2">
    <name type="scientific">Caenorhabditis remanei</name>
    <name type="common">Caenorhabditis vulgaris</name>
    <dbReference type="NCBI Taxonomy" id="31234"/>
    <lineage>
        <taxon>Eukaryota</taxon>
        <taxon>Metazoa</taxon>
        <taxon>Ecdysozoa</taxon>
        <taxon>Nematoda</taxon>
        <taxon>Chromadorea</taxon>
        <taxon>Rhabditida</taxon>
        <taxon>Rhabditina</taxon>
        <taxon>Rhabditomorpha</taxon>
        <taxon>Rhabditoidea</taxon>
        <taxon>Rhabditidae</taxon>
        <taxon>Peloderinae</taxon>
        <taxon>Caenorhabditis</taxon>
    </lineage>
</organism>
<dbReference type="KEGG" id="crq:GCK72_007900"/>
<evidence type="ECO:0000313" key="1">
    <source>
        <dbReference type="EMBL" id="KAF1767940.1"/>
    </source>
</evidence>
<dbReference type="AlphaFoldDB" id="A0A6A5HIE6"/>
<evidence type="ECO:0000313" key="2">
    <source>
        <dbReference type="Proteomes" id="UP000483820"/>
    </source>
</evidence>
<dbReference type="InterPro" id="IPR021942">
    <property type="entry name" value="DUF3557"/>
</dbReference>
<comment type="caution">
    <text evidence="1">The sequence shown here is derived from an EMBL/GenBank/DDBJ whole genome shotgun (WGS) entry which is preliminary data.</text>
</comment>
<sequence length="167" mass="19524">MPLPLSYPGLKCVLENLEAVKRVHIVGRSPGLQKIDKLIPLRLKAFYIMRDQMTINNWIILYYENYEVKFCSVFANRKTISREGSKSLKDKMKKLVNFYFCERRVIHVDKLCWLDDLFTDFLPVDMKFRVNSLNAPHQFDAAIPFIDTRSFPLQILDISALVGYFGP</sequence>
<dbReference type="Pfam" id="PF12078">
    <property type="entry name" value="DUF3557"/>
    <property type="match status" value="1"/>
</dbReference>
<dbReference type="GeneID" id="78774547"/>
<dbReference type="Proteomes" id="UP000483820">
    <property type="component" value="Chromosome II"/>
</dbReference>
<reference evidence="1 2" key="1">
    <citation type="submission" date="2019-12" db="EMBL/GenBank/DDBJ databases">
        <title>Chromosome-level assembly of the Caenorhabditis remanei genome.</title>
        <authorList>
            <person name="Teterina A.A."/>
            <person name="Willis J.H."/>
            <person name="Phillips P.C."/>
        </authorList>
    </citation>
    <scope>NUCLEOTIDE SEQUENCE [LARGE SCALE GENOMIC DNA]</scope>
    <source>
        <strain evidence="1 2">PX506</strain>
        <tissue evidence="1">Whole organism</tissue>
    </source>
</reference>
<gene>
    <name evidence="1" type="ORF">GCK72_007900</name>
</gene>
<dbReference type="CTD" id="78774547"/>